<accession>A0ABY7EUN0</accession>
<evidence type="ECO:0000313" key="2">
    <source>
        <dbReference type="Proteomes" id="UP001164746"/>
    </source>
</evidence>
<dbReference type="Proteomes" id="UP001164746">
    <property type="component" value="Chromosome 8"/>
</dbReference>
<protein>
    <submittedName>
        <fullName evidence="1">Uncharacterized protein</fullName>
    </submittedName>
</protein>
<sequence>MTCFEIFWLKYEQQRERKFSEKPHKSVNNESDSNVAFQNRSCDTTIPFTKRKKENISCESHPVCNVASINSACNTYISSKGPQGRAGNIMFEIAALIGVAKRRGFTPQSRYNHYIFKWFEMPRIYVNVPAVNEKNVGEVKYGTYQKEVESLDCGQNWTLGGYRCSWKYFNNAKDEVRKREKWSMEHRSNACAGGPRGGGPVVPPIPGTCGNPEHFESMAVRPALNSSAVFKRCLCLGQHNDHVLVYEHVKPVDVTIASSTNA</sequence>
<evidence type="ECO:0000313" key="1">
    <source>
        <dbReference type="EMBL" id="WAR13657.1"/>
    </source>
</evidence>
<reference evidence="1" key="1">
    <citation type="submission" date="2022-11" db="EMBL/GenBank/DDBJ databases">
        <title>Centuries of genome instability and evolution in soft-shell clam transmissible cancer (bioRxiv).</title>
        <authorList>
            <person name="Hart S.F.M."/>
            <person name="Yonemitsu M.A."/>
            <person name="Giersch R.M."/>
            <person name="Beal B.F."/>
            <person name="Arriagada G."/>
            <person name="Davis B.W."/>
            <person name="Ostrander E.A."/>
            <person name="Goff S.P."/>
            <person name="Metzger M.J."/>
        </authorList>
    </citation>
    <scope>NUCLEOTIDE SEQUENCE</scope>
    <source>
        <strain evidence="1">MELC-2E11</strain>
        <tissue evidence="1">Siphon/mantle</tissue>
    </source>
</reference>
<proteinExistence type="predicted"/>
<gene>
    <name evidence="1" type="ORF">MAR_027837</name>
</gene>
<dbReference type="EMBL" id="CP111019">
    <property type="protein sequence ID" value="WAR13657.1"/>
    <property type="molecule type" value="Genomic_DNA"/>
</dbReference>
<keyword evidence="2" id="KW-1185">Reference proteome</keyword>
<name>A0ABY7EUN0_MYAAR</name>
<organism evidence="1 2">
    <name type="scientific">Mya arenaria</name>
    <name type="common">Soft-shell clam</name>
    <dbReference type="NCBI Taxonomy" id="6604"/>
    <lineage>
        <taxon>Eukaryota</taxon>
        <taxon>Metazoa</taxon>
        <taxon>Spiralia</taxon>
        <taxon>Lophotrochozoa</taxon>
        <taxon>Mollusca</taxon>
        <taxon>Bivalvia</taxon>
        <taxon>Autobranchia</taxon>
        <taxon>Heteroconchia</taxon>
        <taxon>Euheterodonta</taxon>
        <taxon>Imparidentia</taxon>
        <taxon>Neoheterodontei</taxon>
        <taxon>Myida</taxon>
        <taxon>Myoidea</taxon>
        <taxon>Myidae</taxon>
        <taxon>Mya</taxon>
    </lineage>
</organism>